<comment type="caution">
    <text evidence="9">The sequence shown here is derived from an EMBL/GenBank/DDBJ whole genome shotgun (WGS) entry which is preliminary data.</text>
</comment>
<dbReference type="InterPro" id="IPR050226">
    <property type="entry name" value="NagZ_Beta-hexosaminidase"/>
</dbReference>
<feature type="compositionally biased region" description="Low complexity" evidence="6">
    <location>
        <begin position="49"/>
        <end position="58"/>
    </location>
</feature>
<evidence type="ECO:0000313" key="10">
    <source>
        <dbReference type="Proteomes" id="UP000274033"/>
    </source>
</evidence>
<dbReference type="EC" id="3.2.1.52" evidence="3"/>
<evidence type="ECO:0000256" key="5">
    <source>
        <dbReference type="ARBA" id="ARBA00023295"/>
    </source>
</evidence>
<dbReference type="InterPro" id="IPR019800">
    <property type="entry name" value="Glyco_hydro_3_AS"/>
</dbReference>
<dbReference type="Proteomes" id="UP000274033">
    <property type="component" value="Unassembled WGS sequence"/>
</dbReference>
<dbReference type="SUPFAM" id="SSF51445">
    <property type="entry name" value="(Trans)glycosidases"/>
    <property type="match status" value="1"/>
</dbReference>
<feature type="region of interest" description="Disordered" evidence="6">
    <location>
        <begin position="38"/>
        <end position="60"/>
    </location>
</feature>
<reference evidence="9 10" key="1">
    <citation type="journal article" date="2013" name="J. Microbiol.">
        <title>Lysinibacillus chungkukjangi sp. nov., isolated from Chungkukjang, Korean fermented soybean food.</title>
        <authorList>
            <person name="Kim S.J."/>
            <person name="Jang Y.H."/>
            <person name="Hamada M."/>
            <person name="Ahn J.H."/>
            <person name="Weon H.Y."/>
            <person name="Suzuki K."/>
            <person name="Whang K.S."/>
            <person name="Kwon S.W."/>
        </authorList>
    </citation>
    <scope>NUCLEOTIDE SEQUENCE [LARGE SCALE GENOMIC DNA]</scope>
    <source>
        <strain evidence="9 10">MCCC 1A12701</strain>
    </source>
</reference>
<dbReference type="PANTHER" id="PTHR30480:SF13">
    <property type="entry name" value="BETA-HEXOSAMINIDASE"/>
    <property type="match status" value="1"/>
</dbReference>
<evidence type="ECO:0000259" key="8">
    <source>
        <dbReference type="Pfam" id="PF00933"/>
    </source>
</evidence>
<dbReference type="NCBIfam" id="NF003740">
    <property type="entry name" value="PRK05337.1"/>
    <property type="match status" value="1"/>
</dbReference>
<protein>
    <recommendedName>
        <fullName evidence="3">beta-N-acetylhexosaminidase</fullName>
        <ecNumber evidence="3">3.2.1.52</ecNumber>
    </recommendedName>
</protein>
<dbReference type="GO" id="GO:0004563">
    <property type="term" value="F:beta-N-acetylhexosaminidase activity"/>
    <property type="evidence" value="ECO:0007669"/>
    <property type="project" value="UniProtKB-EC"/>
</dbReference>
<keyword evidence="7" id="KW-0472">Membrane</keyword>
<evidence type="ECO:0000313" key="9">
    <source>
        <dbReference type="EMBL" id="RQW73908.1"/>
    </source>
</evidence>
<proteinExistence type="inferred from homology"/>
<keyword evidence="10" id="KW-1185">Reference proteome</keyword>
<evidence type="ECO:0000256" key="7">
    <source>
        <dbReference type="SAM" id="Phobius"/>
    </source>
</evidence>
<dbReference type="Pfam" id="PF14172">
    <property type="entry name" value="DUF4309"/>
    <property type="match status" value="1"/>
</dbReference>
<keyword evidence="7" id="KW-0812">Transmembrane</keyword>
<dbReference type="GO" id="GO:0005975">
    <property type="term" value="P:carbohydrate metabolic process"/>
    <property type="evidence" value="ECO:0007669"/>
    <property type="project" value="InterPro"/>
</dbReference>
<evidence type="ECO:0000256" key="2">
    <source>
        <dbReference type="ARBA" id="ARBA00005336"/>
    </source>
</evidence>
<dbReference type="GO" id="GO:0009254">
    <property type="term" value="P:peptidoglycan turnover"/>
    <property type="evidence" value="ECO:0007669"/>
    <property type="project" value="TreeGrafter"/>
</dbReference>
<evidence type="ECO:0000256" key="4">
    <source>
        <dbReference type="ARBA" id="ARBA00022801"/>
    </source>
</evidence>
<evidence type="ECO:0000256" key="3">
    <source>
        <dbReference type="ARBA" id="ARBA00012663"/>
    </source>
</evidence>
<comment type="similarity">
    <text evidence="2">Belongs to the glycosyl hydrolase 3 family.</text>
</comment>
<dbReference type="PROSITE" id="PS00775">
    <property type="entry name" value="GLYCOSYL_HYDROL_F3"/>
    <property type="match status" value="1"/>
</dbReference>
<dbReference type="InterPro" id="IPR017853">
    <property type="entry name" value="GH"/>
</dbReference>
<name>A0A3N9UC07_9BACI</name>
<dbReference type="Gene3D" id="3.20.20.300">
    <property type="entry name" value="Glycoside hydrolase, family 3, N-terminal domain"/>
    <property type="match status" value="1"/>
</dbReference>
<dbReference type="EMBL" id="RRCT01000014">
    <property type="protein sequence ID" value="RQW73908.1"/>
    <property type="molecule type" value="Genomic_DNA"/>
</dbReference>
<evidence type="ECO:0000256" key="6">
    <source>
        <dbReference type="SAM" id="MobiDB-lite"/>
    </source>
</evidence>
<dbReference type="PANTHER" id="PTHR30480">
    <property type="entry name" value="BETA-HEXOSAMINIDASE-RELATED"/>
    <property type="match status" value="1"/>
</dbReference>
<keyword evidence="5 9" id="KW-0326">Glycosidase</keyword>
<sequence length="568" mass="63441">MLWREDMYKKGIFIFLAIIAAVLTLTLLIKDTDVLNKQNKQSNKDNEENNQLTETNTTSPNQLIETIISNAEKGRIPDFPFIAGETSFKEVINELGDPQSLTHTVSGNYANFQQSDLSIGYELSNVFDIRLNNSILNEIHLEELKEFAGEPDQITYYKDQTTDQIILTYHVNSSYKLKWIFSKPNEQDPNPTVHHISVVTQAHEQLTQTISEMTLDEKIGQMIFAGISGTVVDQQTENLILHDKIGGIIFFNRNLNSPSQILKLLNNLKKVNSNNNFPLFFGIDEEGGQISRLQSAFTPLPSNQVVGQVNNVSFAYELGTILGKELSTFGFNLDFAPVLDVNSNPNNPVIGNRSYGNNKDLVAKLGVETMKGIQSKNVISVIKHFPGHGDTSVDSHYELPLVNKSKEELQQLELIPFKKAIAEGADVIMIAHILLPKIDPSSPASMSKTIIDGLLRDELSFDGVVITDDLTMEAITDNYSISRASVESIKAGSDIILIAHNYENITSSVQAIKNAINNGELSEQRINDSVRRILLLKEKYKLTNSQINEANVDEINELINQLEEKYNS</sequence>
<feature type="domain" description="Glycoside hydrolase family 3 N-terminal" evidence="8">
    <location>
        <begin position="214"/>
        <end position="534"/>
    </location>
</feature>
<dbReference type="InterPro" id="IPR025453">
    <property type="entry name" value="DUF4309"/>
</dbReference>
<dbReference type="InterPro" id="IPR036962">
    <property type="entry name" value="Glyco_hydro_3_N_sf"/>
</dbReference>
<keyword evidence="7" id="KW-1133">Transmembrane helix</keyword>
<feature type="transmembrane region" description="Helical" evidence="7">
    <location>
        <begin position="12"/>
        <end position="29"/>
    </location>
</feature>
<dbReference type="InterPro" id="IPR001764">
    <property type="entry name" value="Glyco_hydro_3_N"/>
</dbReference>
<dbReference type="Pfam" id="PF00933">
    <property type="entry name" value="Glyco_hydro_3"/>
    <property type="match status" value="1"/>
</dbReference>
<organism evidence="9 10">
    <name type="scientific">Lysinibacillus composti</name>
    <dbReference type="NCBI Taxonomy" id="720633"/>
    <lineage>
        <taxon>Bacteria</taxon>
        <taxon>Bacillati</taxon>
        <taxon>Bacillota</taxon>
        <taxon>Bacilli</taxon>
        <taxon>Bacillales</taxon>
        <taxon>Bacillaceae</taxon>
        <taxon>Lysinibacillus</taxon>
    </lineage>
</organism>
<evidence type="ECO:0000256" key="1">
    <source>
        <dbReference type="ARBA" id="ARBA00001231"/>
    </source>
</evidence>
<dbReference type="AlphaFoldDB" id="A0A3N9UC07"/>
<keyword evidence="4 9" id="KW-0378">Hydrolase</keyword>
<gene>
    <name evidence="9" type="ORF">EBB45_14265</name>
</gene>
<comment type="catalytic activity">
    <reaction evidence="1">
        <text>Hydrolysis of terminal non-reducing N-acetyl-D-hexosamine residues in N-acetyl-beta-D-hexosaminides.</text>
        <dbReference type="EC" id="3.2.1.52"/>
    </reaction>
</comment>
<accession>A0A3N9UC07</accession>